<dbReference type="Proteomes" id="UP001629230">
    <property type="component" value="Unassembled WGS sequence"/>
</dbReference>
<sequence length="166" mass="19252">MGYRNKTYVIFDGDEDMWAYGFMLGWNKNEHMEFSFYNAHDLRSLAADADEATVKRALRHRLENTKQAIVVIGEKTKDLFRFVRWEIEMCLSMGIPMVAVNLNGKRQMDAERCPPILRDTCTVHVPFRAKAIQKALDDFCDGFDTYKQKNYTNIFYPDAVYAGLGL</sequence>
<dbReference type="Pfam" id="PF08937">
    <property type="entry name" value="ThsB_TIR"/>
    <property type="match status" value="1"/>
</dbReference>
<proteinExistence type="predicted"/>
<accession>A0ABW9B1V2</accession>
<organism evidence="2 3">
    <name type="scientific">Paraburkholderia dipogonis</name>
    <dbReference type="NCBI Taxonomy" id="1211383"/>
    <lineage>
        <taxon>Bacteria</taxon>
        <taxon>Pseudomonadati</taxon>
        <taxon>Pseudomonadota</taxon>
        <taxon>Betaproteobacteria</taxon>
        <taxon>Burkholderiales</taxon>
        <taxon>Burkholderiaceae</taxon>
        <taxon>Paraburkholderia</taxon>
    </lineage>
</organism>
<keyword evidence="3" id="KW-1185">Reference proteome</keyword>
<dbReference type="EMBL" id="JAQQEZ010000032">
    <property type="protein sequence ID" value="MFM0005751.1"/>
    <property type="molecule type" value="Genomic_DNA"/>
</dbReference>
<protein>
    <submittedName>
        <fullName evidence="2">TIR domain-containing protein</fullName>
    </submittedName>
</protein>
<dbReference type="InterPro" id="IPR036490">
    <property type="entry name" value="ThsB_TIR-like_sf"/>
</dbReference>
<evidence type="ECO:0000313" key="3">
    <source>
        <dbReference type="Proteomes" id="UP001629230"/>
    </source>
</evidence>
<dbReference type="SUPFAM" id="SSF52206">
    <property type="entry name" value="Hypothetical protein MTH538"/>
    <property type="match status" value="1"/>
</dbReference>
<evidence type="ECO:0000313" key="2">
    <source>
        <dbReference type="EMBL" id="MFM0005751.1"/>
    </source>
</evidence>
<comment type="caution">
    <text evidence="2">The sequence shown here is derived from an EMBL/GenBank/DDBJ whole genome shotgun (WGS) entry which is preliminary data.</text>
</comment>
<name>A0ABW9B1V2_9BURK</name>
<evidence type="ECO:0000259" key="1">
    <source>
        <dbReference type="Pfam" id="PF08937"/>
    </source>
</evidence>
<dbReference type="RefSeq" id="WP_408180424.1">
    <property type="nucleotide sequence ID" value="NZ_JAQQEZ010000032.1"/>
</dbReference>
<reference evidence="2 3" key="1">
    <citation type="journal article" date="2024" name="Chem. Sci.">
        <title>Discovery of megapolipeptins by genome mining of a Burkholderiales bacteria collection.</title>
        <authorList>
            <person name="Paulo B.S."/>
            <person name="Recchia M.J.J."/>
            <person name="Lee S."/>
            <person name="Fergusson C.H."/>
            <person name="Romanowski S.B."/>
            <person name="Hernandez A."/>
            <person name="Krull N."/>
            <person name="Liu D.Y."/>
            <person name="Cavanagh H."/>
            <person name="Bos A."/>
            <person name="Gray C.A."/>
            <person name="Murphy B.T."/>
            <person name="Linington R.G."/>
            <person name="Eustaquio A.S."/>
        </authorList>
    </citation>
    <scope>NUCLEOTIDE SEQUENCE [LARGE SCALE GENOMIC DNA]</scope>
    <source>
        <strain evidence="2 3">RL17-350-BIC-A</strain>
    </source>
</reference>
<dbReference type="InterPro" id="IPR015032">
    <property type="entry name" value="ThsB__TIR-like_domain"/>
</dbReference>
<dbReference type="Gene3D" id="3.40.50.11200">
    <property type="match status" value="1"/>
</dbReference>
<feature type="domain" description="Thoeris protein ThsB TIR-like" evidence="1">
    <location>
        <begin position="10"/>
        <end position="106"/>
    </location>
</feature>
<gene>
    <name evidence="2" type="ORF">PQR57_32720</name>
</gene>